<protein>
    <submittedName>
        <fullName evidence="2">Peptidase C14 caspase catalytic subunit p20</fullName>
    </submittedName>
</protein>
<dbReference type="GO" id="GO:0004197">
    <property type="term" value="F:cysteine-type endopeptidase activity"/>
    <property type="evidence" value="ECO:0007669"/>
    <property type="project" value="InterPro"/>
</dbReference>
<organism evidence="2 3">
    <name type="scientific">Streptomyces malaysiensis</name>
    <dbReference type="NCBI Taxonomy" id="92644"/>
    <lineage>
        <taxon>Bacteria</taxon>
        <taxon>Bacillati</taxon>
        <taxon>Actinomycetota</taxon>
        <taxon>Actinomycetes</taxon>
        <taxon>Kitasatosporales</taxon>
        <taxon>Streptomycetaceae</taxon>
        <taxon>Streptomyces</taxon>
        <taxon>Streptomyces violaceusniger group</taxon>
    </lineage>
</organism>
<proteinExistence type="predicted"/>
<dbReference type="GO" id="GO:0006508">
    <property type="term" value="P:proteolysis"/>
    <property type="evidence" value="ECO:0007669"/>
    <property type="project" value="InterPro"/>
</dbReference>
<evidence type="ECO:0000313" key="2">
    <source>
        <dbReference type="EMBL" id="NIY62750.1"/>
    </source>
</evidence>
<evidence type="ECO:0000313" key="3">
    <source>
        <dbReference type="Proteomes" id="UP000536624"/>
    </source>
</evidence>
<dbReference type="Gene3D" id="3.40.50.1460">
    <property type="match status" value="1"/>
</dbReference>
<feature type="domain" description="Peptidase C14 caspase" evidence="1">
    <location>
        <begin position="35"/>
        <end position="153"/>
    </location>
</feature>
<dbReference type="EMBL" id="JAALLH010000001">
    <property type="protein sequence ID" value="NIY62750.1"/>
    <property type="molecule type" value="Genomic_DNA"/>
</dbReference>
<dbReference type="Pfam" id="PF00656">
    <property type="entry name" value="Peptidase_C14"/>
    <property type="match status" value="1"/>
</dbReference>
<sequence>MLHDTDREGTRVEGSDTERQFLIATAVANHRHEPGWNRPGLAAAREEIIDLFTGPMGYEHVNELGLDPTREQLTTRLREFCRSPERRPTDLLTVYIACHGEVLEGSEEHVLLTADTDPEDIADALPTAELARKMLLGTRVRRVLLMLDTCYSGRGGNELTAADVLSGRRRCPR</sequence>
<comment type="caution">
    <text evidence="2">The sequence shown here is derived from an EMBL/GenBank/DDBJ whole genome shotgun (WGS) entry which is preliminary data.</text>
</comment>
<name>A0A7X6AUI8_STRMQ</name>
<accession>A0A7X6AUI8</accession>
<dbReference type="RefSeq" id="WP_313905633.1">
    <property type="nucleotide sequence ID" value="NZ_JAALLH010000001.1"/>
</dbReference>
<evidence type="ECO:0000259" key="1">
    <source>
        <dbReference type="Pfam" id="PF00656"/>
    </source>
</evidence>
<dbReference type="SUPFAM" id="SSF52129">
    <property type="entry name" value="Caspase-like"/>
    <property type="match status" value="1"/>
</dbReference>
<dbReference type="Proteomes" id="UP000536624">
    <property type="component" value="Unassembled WGS sequence"/>
</dbReference>
<dbReference type="InterPro" id="IPR011600">
    <property type="entry name" value="Pept_C14_caspase"/>
</dbReference>
<reference evidence="2 3" key="1">
    <citation type="submission" date="2020-02" db="EMBL/GenBank/DDBJ databases">
        <title>Streptomyces malaysiensis DSM14702 (JHCC583434, PFL_A843) Genome sequencing and assembly.</title>
        <authorList>
            <person name="Samborskyy M."/>
        </authorList>
    </citation>
    <scope>NUCLEOTIDE SEQUENCE [LARGE SCALE GENOMIC DNA]</scope>
    <source>
        <strain evidence="2 3">DSM 14702</strain>
    </source>
</reference>
<dbReference type="InterPro" id="IPR029030">
    <property type="entry name" value="Caspase-like_dom_sf"/>
</dbReference>
<dbReference type="AlphaFoldDB" id="A0A7X6AUI8"/>
<gene>
    <name evidence="2" type="ORF">SMALB_0670</name>
</gene>